<name>A0A1J7II12_9PEZI</name>
<evidence type="ECO:0000313" key="1">
    <source>
        <dbReference type="EMBL" id="OIW27094.1"/>
    </source>
</evidence>
<evidence type="ECO:0000313" key="2">
    <source>
        <dbReference type="Proteomes" id="UP000182658"/>
    </source>
</evidence>
<dbReference type="Gene3D" id="1.20.120.450">
    <property type="entry name" value="dinb family like domain"/>
    <property type="match status" value="1"/>
</dbReference>
<dbReference type="OrthoDB" id="3724345at2759"/>
<dbReference type="PANTHER" id="PTHR36922:SF1">
    <property type="entry name" value="DUF1993 DOMAIN-CONTAINING PROTEIN"/>
    <property type="match status" value="1"/>
</dbReference>
<dbReference type="EMBL" id="KV875100">
    <property type="protein sequence ID" value="OIW27094.1"/>
    <property type="molecule type" value="Genomic_DNA"/>
</dbReference>
<dbReference type="InParanoid" id="A0A1J7II12"/>
<dbReference type="Proteomes" id="UP000182658">
    <property type="component" value="Unassembled WGS sequence"/>
</dbReference>
<reference evidence="1 2" key="1">
    <citation type="submission" date="2016-10" db="EMBL/GenBank/DDBJ databases">
        <title>Draft genome sequence of Coniochaeta ligniaria NRRL30616, a lignocellulolytic fungus for bioabatement of inhibitors in plant biomass hydrolysates.</title>
        <authorList>
            <consortium name="DOE Joint Genome Institute"/>
            <person name="Jimenez D.J."/>
            <person name="Hector R.E."/>
            <person name="Riley R."/>
            <person name="Sun H."/>
            <person name="Grigoriev I.V."/>
            <person name="Van Elsas J.D."/>
            <person name="Nichols N.N."/>
        </authorList>
    </citation>
    <scope>NUCLEOTIDE SEQUENCE [LARGE SCALE GENOMIC DNA]</scope>
    <source>
        <strain evidence="1 2">NRRL 30616</strain>
    </source>
</reference>
<dbReference type="InterPro" id="IPR018531">
    <property type="entry name" value="DUF1993"/>
</dbReference>
<dbReference type="AlphaFoldDB" id="A0A1J7II12"/>
<protein>
    <submittedName>
        <fullName evidence="1">Uncharacterized protein</fullName>
    </submittedName>
</protein>
<sequence>MSSISLSQIVIPTFTKGLKTLDHIINRAEQHAKEKGLDPNVEYPGARLVEDMNPLTFQVQNATTTVRKTLSRLTGQDIEAWTDDERTIADLHKRIGFALSLLESVDAKQIDDRADHQVELPFGNQILKLSGKDTALSQGLPNFFFHLQTAYAILRAKGVPIGKTDYLSSFLAE</sequence>
<dbReference type="STRING" id="1408157.A0A1J7II12"/>
<dbReference type="Pfam" id="PF09351">
    <property type="entry name" value="DUF1993"/>
    <property type="match status" value="1"/>
</dbReference>
<proteinExistence type="predicted"/>
<dbReference type="SUPFAM" id="SSF109854">
    <property type="entry name" value="DinB/YfiT-like putative metalloenzymes"/>
    <property type="match status" value="1"/>
</dbReference>
<keyword evidence="2" id="KW-1185">Reference proteome</keyword>
<dbReference type="PANTHER" id="PTHR36922">
    <property type="entry name" value="BLL2446 PROTEIN"/>
    <property type="match status" value="1"/>
</dbReference>
<organism evidence="1 2">
    <name type="scientific">Coniochaeta ligniaria NRRL 30616</name>
    <dbReference type="NCBI Taxonomy" id="1408157"/>
    <lineage>
        <taxon>Eukaryota</taxon>
        <taxon>Fungi</taxon>
        <taxon>Dikarya</taxon>
        <taxon>Ascomycota</taxon>
        <taxon>Pezizomycotina</taxon>
        <taxon>Sordariomycetes</taxon>
        <taxon>Sordariomycetidae</taxon>
        <taxon>Coniochaetales</taxon>
        <taxon>Coniochaetaceae</taxon>
        <taxon>Coniochaeta</taxon>
    </lineage>
</organism>
<accession>A0A1J7II12</accession>
<dbReference type="InterPro" id="IPR034660">
    <property type="entry name" value="DinB/YfiT-like"/>
</dbReference>
<gene>
    <name evidence="1" type="ORF">CONLIGDRAFT_496568</name>
</gene>